<accession>A0A0F8Y828</accession>
<dbReference type="InterPro" id="IPR014729">
    <property type="entry name" value="Rossmann-like_a/b/a_fold"/>
</dbReference>
<protein>
    <submittedName>
        <fullName evidence="5">Uncharacterized protein</fullName>
    </submittedName>
</protein>
<feature type="domain" description="APS kinase" evidence="4">
    <location>
        <begin position="140"/>
        <end position="170"/>
    </location>
</feature>
<evidence type="ECO:0000313" key="5">
    <source>
        <dbReference type="EMBL" id="KKK77508.1"/>
    </source>
</evidence>
<evidence type="ECO:0000259" key="4">
    <source>
        <dbReference type="Pfam" id="PF01583"/>
    </source>
</evidence>
<dbReference type="Gene3D" id="3.40.50.620">
    <property type="entry name" value="HUPs"/>
    <property type="match status" value="2"/>
</dbReference>
<dbReference type="Pfam" id="PF01467">
    <property type="entry name" value="CTP_transf_like"/>
    <property type="match status" value="1"/>
</dbReference>
<dbReference type="Pfam" id="PF01583">
    <property type="entry name" value="APS_kinase"/>
    <property type="match status" value="1"/>
</dbReference>
<feature type="non-terminal residue" evidence="5">
    <location>
        <position position="172"/>
    </location>
</feature>
<dbReference type="NCBIfam" id="TIGR00125">
    <property type="entry name" value="cyt_tran_rel"/>
    <property type="match status" value="1"/>
</dbReference>
<organism evidence="5">
    <name type="scientific">marine sediment metagenome</name>
    <dbReference type="NCBI Taxonomy" id="412755"/>
    <lineage>
        <taxon>unclassified sequences</taxon>
        <taxon>metagenomes</taxon>
        <taxon>ecological metagenomes</taxon>
    </lineage>
</organism>
<gene>
    <name evidence="5" type="ORF">LCGC14_2852900</name>
</gene>
<evidence type="ECO:0000259" key="3">
    <source>
        <dbReference type="Pfam" id="PF01467"/>
    </source>
</evidence>
<reference evidence="5" key="1">
    <citation type="journal article" date="2015" name="Nature">
        <title>Complex archaea that bridge the gap between prokaryotes and eukaryotes.</title>
        <authorList>
            <person name="Spang A."/>
            <person name="Saw J.H."/>
            <person name="Jorgensen S.L."/>
            <person name="Zaremba-Niedzwiedzka K."/>
            <person name="Martijn J."/>
            <person name="Lind A.E."/>
            <person name="van Eijk R."/>
            <person name="Schleper C."/>
            <person name="Guy L."/>
            <person name="Ettema T.J."/>
        </authorList>
    </citation>
    <scope>NUCLEOTIDE SEQUENCE</scope>
</reference>
<feature type="domain" description="Cytidyltransferase-like" evidence="3">
    <location>
        <begin position="9"/>
        <end position="88"/>
    </location>
</feature>
<dbReference type="PANTHER" id="PTHR21342:SF0">
    <property type="entry name" value="BIFUNCTIONAL NMN ADENYLYLTRANSFERASE_NUDIX HYDROLASE"/>
    <property type="match status" value="1"/>
</dbReference>
<keyword evidence="1" id="KW-0808">Transferase</keyword>
<dbReference type="GO" id="GO:0016779">
    <property type="term" value="F:nucleotidyltransferase activity"/>
    <property type="evidence" value="ECO:0007669"/>
    <property type="project" value="UniProtKB-KW"/>
</dbReference>
<comment type="caution">
    <text evidence="5">The sequence shown here is derived from an EMBL/GenBank/DDBJ whole genome shotgun (WGS) entry which is preliminary data.</text>
</comment>
<dbReference type="Gene3D" id="3.40.50.300">
    <property type="entry name" value="P-loop containing nucleotide triphosphate hydrolases"/>
    <property type="match status" value="1"/>
</dbReference>
<dbReference type="InterPro" id="IPR004821">
    <property type="entry name" value="Cyt_trans-like"/>
</dbReference>
<evidence type="ECO:0000256" key="2">
    <source>
        <dbReference type="ARBA" id="ARBA00022695"/>
    </source>
</evidence>
<evidence type="ECO:0000256" key="1">
    <source>
        <dbReference type="ARBA" id="ARBA00022679"/>
    </source>
</evidence>
<dbReference type="SUPFAM" id="SSF52374">
    <property type="entry name" value="Nucleotidylyl transferase"/>
    <property type="match status" value="1"/>
</dbReference>
<name>A0A0F8Y828_9ZZZZ</name>
<dbReference type="AlphaFoldDB" id="A0A0F8Y828"/>
<proteinExistence type="predicted"/>
<keyword evidence="2" id="KW-0548">Nucleotidyltransferase</keyword>
<dbReference type="EMBL" id="LAZR01054924">
    <property type="protein sequence ID" value="KKK77508.1"/>
    <property type="molecule type" value="Genomic_DNA"/>
</dbReference>
<dbReference type="PANTHER" id="PTHR21342">
    <property type="entry name" value="PHOSPHOPANTETHEINE ADENYLYLTRANSFERASE"/>
    <property type="match status" value="1"/>
</dbReference>
<dbReference type="InterPro" id="IPR059117">
    <property type="entry name" value="APS_kinase_dom"/>
</dbReference>
<dbReference type="SUPFAM" id="SSF52540">
    <property type="entry name" value="P-loop containing nucleoside triphosphate hydrolases"/>
    <property type="match status" value="1"/>
</dbReference>
<dbReference type="InterPro" id="IPR027417">
    <property type="entry name" value="P-loop_NTPase"/>
</dbReference>
<sequence length="172" mass="19621">MGKSKKYSLFIGRFEPFHQGHDYIIRQALDQDKSVCIALRNTPITEWDPYTVEERREMIEEHYKDEDVVVIEIPDIESVNIGRKVGYEVIRYDAPEHVEGISATQIREMIAEGNEEWKTKVPKAVADFLISRENSKPGKKGRVVWFTGLSGSGKSTLANQLEGAIIKQKVNN</sequence>